<gene>
    <name evidence="1" type="ORF">GCM10023336_70480</name>
</gene>
<comment type="caution">
    <text evidence="1">The sequence shown here is derived from an EMBL/GenBank/DDBJ whole genome shotgun (WGS) entry which is preliminary data.</text>
</comment>
<proteinExistence type="predicted"/>
<reference evidence="2" key="1">
    <citation type="journal article" date="2019" name="Int. J. Syst. Evol. Microbiol.">
        <title>The Global Catalogue of Microorganisms (GCM) 10K type strain sequencing project: providing services to taxonomists for standard genome sequencing and annotation.</title>
        <authorList>
            <consortium name="The Broad Institute Genomics Platform"/>
            <consortium name="The Broad Institute Genome Sequencing Center for Infectious Disease"/>
            <person name="Wu L."/>
            <person name="Ma J."/>
        </authorList>
    </citation>
    <scope>NUCLEOTIDE SEQUENCE [LARGE SCALE GENOMIC DNA]</scope>
    <source>
        <strain evidence="2">JCM 18410</strain>
    </source>
</reference>
<keyword evidence="2" id="KW-1185">Reference proteome</keyword>
<dbReference type="Gene3D" id="2.40.10.270">
    <property type="entry name" value="Bacteriophage SPP1 head-tail adaptor protein"/>
    <property type="match status" value="1"/>
</dbReference>
<sequence>MLLLPTHAVTILSRPSPTRDRQNNRVVDWSTATRASYKGRVEPLSSAETVQQGDQVITTLDCFLPPSAAVTEYDRAEVDGVTYEVNGKPDVYTGYGPLKALAYQRVTLKEVTG</sequence>
<dbReference type="InterPro" id="IPR038666">
    <property type="entry name" value="SSP1_head-tail_sf"/>
</dbReference>
<accession>A0ABP9LLE2</accession>
<protein>
    <recommendedName>
        <fullName evidence="3">Head-tail adaptor protein</fullName>
    </recommendedName>
</protein>
<dbReference type="Proteomes" id="UP001500124">
    <property type="component" value="Unassembled WGS sequence"/>
</dbReference>
<evidence type="ECO:0000313" key="2">
    <source>
        <dbReference type="Proteomes" id="UP001500124"/>
    </source>
</evidence>
<evidence type="ECO:0008006" key="3">
    <source>
        <dbReference type="Google" id="ProtNLM"/>
    </source>
</evidence>
<name>A0ABP9LLE2_9ACTN</name>
<organism evidence="1 2">
    <name type="scientific">Streptomyces similanensis</name>
    <dbReference type="NCBI Taxonomy" id="1274988"/>
    <lineage>
        <taxon>Bacteria</taxon>
        <taxon>Bacillati</taxon>
        <taxon>Actinomycetota</taxon>
        <taxon>Actinomycetes</taxon>
        <taxon>Kitasatosporales</taxon>
        <taxon>Streptomycetaceae</taxon>
        <taxon>Streptomyces</taxon>
    </lineage>
</organism>
<dbReference type="EMBL" id="BAABKC010000128">
    <property type="protein sequence ID" value="GAA5078601.1"/>
    <property type="molecule type" value="Genomic_DNA"/>
</dbReference>
<evidence type="ECO:0000313" key="1">
    <source>
        <dbReference type="EMBL" id="GAA5078601.1"/>
    </source>
</evidence>